<dbReference type="InterPro" id="IPR016181">
    <property type="entry name" value="Acyl_CoA_acyltransferase"/>
</dbReference>
<dbReference type="PROSITE" id="PS51186">
    <property type="entry name" value="GNAT"/>
    <property type="match status" value="1"/>
</dbReference>
<dbReference type="SUPFAM" id="SSF55729">
    <property type="entry name" value="Acyl-CoA N-acyltransferases (Nat)"/>
    <property type="match status" value="1"/>
</dbReference>
<gene>
    <name evidence="2" type="ordered locus">TPASS_0815</name>
</gene>
<dbReference type="EMBL" id="CP000805">
    <property type="protein sequence ID" value="ACD71232.1"/>
    <property type="molecule type" value="Genomic_DNA"/>
</dbReference>
<sequence>MSFAKGSGGVVRRCALDLPGASRAMHAFCLLCTSVVGDIVSRLVRNLDAHTIDEALAFVKSREAFSVSLAEYLKAAKCSFSTRGTAPFIRGGSVLYRDAEPCAVLLLTRAGLLLHNSEPNTNSAAIYRACKRLVTAQVRSIVGTEMHTCVIARSISGITTHAQQERYYLLVLPLHTPRVEYEQNSAPLHIRRAQLKDMRELFPLHMHYKREEVLPVGNSPKHKATVRTLHAHLRTRVIFHASIGGHIVAKAQTNAHGFHCHQIGGVYTVPAYRNRGIATALVATLAYNRLDIGKTPVLFVKVRNMAARRVYEKIGFTLHGLYRVINL</sequence>
<dbReference type="InterPro" id="IPR000182">
    <property type="entry name" value="GNAT_dom"/>
</dbReference>
<evidence type="ECO:0000313" key="2">
    <source>
        <dbReference type="EMBL" id="ACD71232.1"/>
    </source>
</evidence>
<evidence type="ECO:0000259" key="1">
    <source>
        <dbReference type="PROSITE" id="PS51186"/>
    </source>
</evidence>
<dbReference type="Proteomes" id="UP000001202">
    <property type="component" value="Chromosome"/>
</dbReference>
<dbReference type="CDD" id="cd04301">
    <property type="entry name" value="NAT_SF"/>
    <property type="match status" value="1"/>
</dbReference>
<proteinExistence type="predicted"/>
<protein>
    <recommendedName>
        <fullName evidence="1">N-acetyltransferase domain-containing protein</fullName>
    </recommendedName>
</protein>
<dbReference type="Pfam" id="PF00583">
    <property type="entry name" value="Acetyltransf_1"/>
    <property type="match status" value="1"/>
</dbReference>
<organism evidence="2 3">
    <name type="scientific">Treponema pallidum subsp. pallidum (strain SS14)</name>
    <dbReference type="NCBI Taxonomy" id="455434"/>
    <lineage>
        <taxon>Bacteria</taxon>
        <taxon>Pseudomonadati</taxon>
        <taxon>Spirochaetota</taxon>
        <taxon>Spirochaetia</taxon>
        <taxon>Spirochaetales</taxon>
        <taxon>Treponemataceae</taxon>
        <taxon>Treponema</taxon>
    </lineage>
</organism>
<accession>A0A0H3BJT2</accession>
<feature type="domain" description="N-acetyltransferase" evidence="1">
    <location>
        <begin position="188"/>
        <end position="327"/>
    </location>
</feature>
<dbReference type="AlphaFoldDB" id="A0A0H3BJT2"/>
<evidence type="ECO:0000313" key="3">
    <source>
        <dbReference type="Proteomes" id="UP000001202"/>
    </source>
</evidence>
<dbReference type="GO" id="GO:0016747">
    <property type="term" value="F:acyltransferase activity, transferring groups other than amino-acyl groups"/>
    <property type="evidence" value="ECO:0007669"/>
    <property type="project" value="InterPro"/>
</dbReference>
<dbReference type="PATRIC" id="fig|455434.6.peg.803"/>
<dbReference type="KEGG" id="tpp:TPASS_0815"/>
<dbReference type="Gene3D" id="3.40.630.30">
    <property type="match status" value="1"/>
</dbReference>
<name>A0A0H3BJT2_TREPS</name>
<reference evidence="2 3" key="1">
    <citation type="journal article" date="2008" name="BMC Microbiol.">
        <title>Complete genome sequence of Treponema pallidum ssp. pallidum strain SS14 determined with oligonucleotide arrays.</title>
        <authorList>
            <person name="Matejkova P."/>
            <person name="Strouhal M."/>
            <person name="Smajs D."/>
            <person name="Norris S.J."/>
            <person name="Palzkill T."/>
            <person name="Petrosino J.F."/>
            <person name="Sodergren E."/>
            <person name="Norton J.E."/>
            <person name="Singh J."/>
            <person name="Richmond T.A."/>
            <person name="Molla M.N."/>
            <person name="Albert T.J."/>
            <person name="Weinstock G.M."/>
        </authorList>
    </citation>
    <scope>NUCLEOTIDE SEQUENCE [LARGE SCALE GENOMIC DNA]</scope>
    <source>
        <strain evidence="2 3">SS14</strain>
    </source>
</reference>